<protein>
    <submittedName>
        <fullName evidence="1">Reverse transcriptase domain-containing protein</fullName>
    </submittedName>
</protein>
<dbReference type="PANTHER" id="PTHR33332">
    <property type="entry name" value="REVERSE TRANSCRIPTASE DOMAIN-CONTAINING PROTEIN"/>
    <property type="match status" value="1"/>
</dbReference>
<organism evidence="1">
    <name type="scientific">Schistocephalus solidus</name>
    <name type="common">Tapeworm</name>
    <dbReference type="NCBI Taxonomy" id="70667"/>
    <lineage>
        <taxon>Eukaryota</taxon>
        <taxon>Metazoa</taxon>
        <taxon>Spiralia</taxon>
        <taxon>Lophotrochozoa</taxon>
        <taxon>Platyhelminthes</taxon>
        <taxon>Cestoda</taxon>
        <taxon>Eucestoda</taxon>
        <taxon>Diphyllobothriidea</taxon>
        <taxon>Diphyllobothriidae</taxon>
        <taxon>Schistocephalus</taxon>
    </lineage>
</organism>
<sequence length="287" mass="33630">LHEDGRVDVSYTNLEKAFGSVPHKRLIYKLSEIGKGGPLLFLVFINDFVDDLGCSAIVFADDVKIWRASRSDAVRHALQENLNRLSSWSARWLLNWNEEKCVVLRLRTKTTSEEDDSFQYLCDGHPLSIVEEQQDLAKRKKQVVFAHRRGFVEIDKKLFRKTYGDFVRSQLEYALKAWRPWLMKDYLQLERVQARATKMVKNLSHLPYEARLAELDLFPLNYKKLRGQLIQAYRIARGRKCAPEFDDFLEFAGTEHLWGYPFKLPMKLVHKDVHRDAFSPRVVGAWK</sequence>
<evidence type="ECO:0000313" key="1">
    <source>
        <dbReference type="WBParaSite" id="SSLN_0000163001-mRNA-1"/>
    </source>
</evidence>
<name>A0A183SBH3_SCHSO</name>
<proteinExistence type="predicted"/>
<dbReference type="AlphaFoldDB" id="A0A183SBH3"/>
<reference evidence="1" key="1">
    <citation type="submission" date="2016-06" db="UniProtKB">
        <authorList>
            <consortium name="WormBaseParasite"/>
        </authorList>
    </citation>
    <scope>IDENTIFICATION</scope>
</reference>
<dbReference type="WBParaSite" id="SSLN_0000163001-mRNA-1">
    <property type="protein sequence ID" value="SSLN_0000163001-mRNA-1"/>
    <property type="gene ID" value="SSLN_0000163001"/>
</dbReference>
<accession>A0A183SBH3</accession>